<evidence type="ECO:0000256" key="2">
    <source>
        <dbReference type="ARBA" id="ARBA00022741"/>
    </source>
</evidence>
<dbReference type="PANTHER" id="PTHR46268:SF27">
    <property type="entry name" value="UNIVERSAL STRESS PROTEIN RV2623"/>
    <property type="match status" value="1"/>
</dbReference>
<reference evidence="6" key="1">
    <citation type="journal article" date="2019" name="Int. J. Syst. Evol. Microbiol.">
        <title>The Global Catalogue of Microorganisms (GCM) 10K type strain sequencing project: providing services to taxonomists for standard genome sequencing and annotation.</title>
        <authorList>
            <consortium name="The Broad Institute Genomics Platform"/>
            <consortium name="The Broad Institute Genome Sequencing Center for Infectious Disease"/>
            <person name="Wu L."/>
            <person name="Ma J."/>
        </authorList>
    </citation>
    <scope>NUCLEOTIDE SEQUENCE [LARGE SCALE GENOMIC DNA]</scope>
    <source>
        <strain evidence="6">CGMCC 4.7330</strain>
    </source>
</reference>
<evidence type="ECO:0000256" key="3">
    <source>
        <dbReference type="ARBA" id="ARBA00022840"/>
    </source>
</evidence>
<keyword evidence="3" id="KW-0067">ATP-binding</keyword>
<name>A0ABV8DNP0_9NOCA</name>
<keyword evidence="2" id="KW-0547">Nucleotide-binding</keyword>
<feature type="domain" description="UspA" evidence="4">
    <location>
        <begin position="156"/>
        <end position="284"/>
    </location>
</feature>
<dbReference type="Pfam" id="PF00582">
    <property type="entry name" value="Usp"/>
    <property type="match status" value="2"/>
</dbReference>
<protein>
    <submittedName>
        <fullName evidence="5">Universal stress protein</fullName>
    </submittedName>
</protein>
<evidence type="ECO:0000313" key="5">
    <source>
        <dbReference type="EMBL" id="MFC3961580.1"/>
    </source>
</evidence>
<dbReference type="Gene3D" id="3.40.50.620">
    <property type="entry name" value="HUPs"/>
    <property type="match status" value="2"/>
</dbReference>
<organism evidence="5 6">
    <name type="scientific">Nocardia jiangsuensis</name>
    <dbReference type="NCBI Taxonomy" id="1691563"/>
    <lineage>
        <taxon>Bacteria</taxon>
        <taxon>Bacillati</taxon>
        <taxon>Actinomycetota</taxon>
        <taxon>Actinomycetes</taxon>
        <taxon>Mycobacteriales</taxon>
        <taxon>Nocardiaceae</taxon>
        <taxon>Nocardia</taxon>
    </lineage>
</organism>
<dbReference type="PRINTS" id="PR01438">
    <property type="entry name" value="UNVRSLSTRESS"/>
</dbReference>
<accession>A0ABV8DNP0</accession>
<comment type="similarity">
    <text evidence="1">Belongs to the universal stress protein A family.</text>
</comment>
<feature type="domain" description="UspA" evidence="4">
    <location>
        <begin position="8"/>
        <end position="146"/>
    </location>
</feature>
<evidence type="ECO:0000256" key="1">
    <source>
        <dbReference type="ARBA" id="ARBA00008791"/>
    </source>
</evidence>
<dbReference type="InterPro" id="IPR006015">
    <property type="entry name" value="Universal_stress_UspA"/>
</dbReference>
<evidence type="ECO:0000313" key="6">
    <source>
        <dbReference type="Proteomes" id="UP001595696"/>
    </source>
</evidence>
<dbReference type="PANTHER" id="PTHR46268">
    <property type="entry name" value="STRESS RESPONSE PROTEIN NHAX"/>
    <property type="match status" value="1"/>
</dbReference>
<keyword evidence="6" id="KW-1185">Reference proteome</keyword>
<sequence length="301" mass="31226">MTPATGQPVVVGVDGGSPALTAVRWAAAEALRRHAPLELVYAFGVGWDLGPRLGVFSLHNRTHVDEGRAALSAAETTALAVAGSHRLDIRTALLAPHPVSALERRSAAARLLVVGTRGMDAVERGLLGSVSTALAKRARCPMVVVPEARSSDPRLPVLVGVDGSRCAAAAVALAFEYASARNTGVTAVLAWWRDRSASGATSSEDAQLLLAQNLAGYAASHPDVPVTRIVVECDDPGAVLRREAGNAQLLVVGRRGRRGPSAALALGSVSQSVLHQCGLPVLIAPEPRRPAAARRWCGRGG</sequence>
<dbReference type="RefSeq" id="WP_378611329.1">
    <property type="nucleotide sequence ID" value="NZ_JBHSAX010000005.1"/>
</dbReference>
<dbReference type="InterPro" id="IPR006016">
    <property type="entry name" value="UspA"/>
</dbReference>
<comment type="caution">
    <text evidence="5">The sequence shown here is derived from an EMBL/GenBank/DDBJ whole genome shotgun (WGS) entry which is preliminary data.</text>
</comment>
<proteinExistence type="inferred from homology"/>
<evidence type="ECO:0000259" key="4">
    <source>
        <dbReference type="Pfam" id="PF00582"/>
    </source>
</evidence>
<dbReference type="SUPFAM" id="SSF52402">
    <property type="entry name" value="Adenine nucleotide alpha hydrolases-like"/>
    <property type="match status" value="2"/>
</dbReference>
<dbReference type="EMBL" id="JBHSAX010000005">
    <property type="protein sequence ID" value="MFC3961580.1"/>
    <property type="molecule type" value="Genomic_DNA"/>
</dbReference>
<dbReference type="Proteomes" id="UP001595696">
    <property type="component" value="Unassembled WGS sequence"/>
</dbReference>
<dbReference type="InterPro" id="IPR014729">
    <property type="entry name" value="Rossmann-like_a/b/a_fold"/>
</dbReference>
<gene>
    <name evidence="5" type="ORF">ACFO0B_06220</name>
</gene>